<feature type="compositionally biased region" description="Gly residues" evidence="1">
    <location>
        <begin position="78"/>
        <end position="93"/>
    </location>
</feature>
<dbReference type="STRING" id="1043003.A0A074W8V5"/>
<evidence type="ECO:0000256" key="1">
    <source>
        <dbReference type="SAM" id="MobiDB-lite"/>
    </source>
</evidence>
<protein>
    <submittedName>
        <fullName evidence="2">Uncharacterized protein</fullName>
    </submittedName>
</protein>
<organism evidence="2 3">
    <name type="scientific">Aureobasidium melanogenum (strain CBS 110374)</name>
    <name type="common">Aureobasidium pullulans var. melanogenum</name>
    <dbReference type="NCBI Taxonomy" id="1043003"/>
    <lineage>
        <taxon>Eukaryota</taxon>
        <taxon>Fungi</taxon>
        <taxon>Dikarya</taxon>
        <taxon>Ascomycota</taxon>
        <taxon>Pezizomycotina</taxon>
        <taxon>Dothideomycetes</taxon>
        <taxon>Dothideomycetidae</taxon>
        <taxon>Dothideales</taxon>
        <taxon>Saccotheciaceae</taxon>
        <taxon>Aureobasidium</taxon>
    </lineage>
</organism>
<evidence type="ECO:0000313" key="2">
    <source>
        <dbReference type="EMBL" id="KEQ66357.1"/>
    </source>
</evidence>
<dbReference type="EMBL" id="KL584825">
    <property type="protein sequence ID" value="KEQ66357.1"/>
    <property type="molecule type" value="Genomic_DNA"/>
</dbReference>
<name>A0A074W8V5_AURM1</name>
<dbReference type="HOGENOM" id="CLU_157388_0_0_1"/>
<proteinExistence type="predicted"/>
<feature type="compositionally biased region" description="Basic and acidic residues" evidence="1">
    <location>
        <begin position="103"/>
        <end position="117"/>
    </location>
</feature>
<reference evidence="2 3" key="1">
    <citation type="journal article" date="2014" name="BMC Genomics">
        <title>Genome sequencing of four Aureobasidium pullulans varieties: biotechnological potential, stress tolerance, and description of new species.</title>
        <authorList>
            <person name="Gostin Ar C."/>
            <person name="Ohm R.A."/>
            <person name="Kogej T."/>
            <person name="Sonjak S."/>
            <person name="Turk M."/>
            <person name="Zajc J."/>
            <person name="Zalar P."/>
            <person name="Grube M."/>
            <person name="Sun H."/>
            <person name="Han J."/>
            <person name="Sharma A."/>
            <person name="Chiniquy J."/>
            <person name="Ngan C.Y."/>
            <person name="Lipzen A."/>
            <person name="Barry K."/>
            <person name="Grigoriev I.V."/>
            <person name="Gunde-Cimerman N."/>
        </authorList>
    </citation>
    <scope>NUCLEOTIDE SEQUENCE [LARGE SCALE GENOMIC DNA]</scope>
    <source>
        <strain evidence="2 3">CBS 110374</strain>
    </source>
</reference>
<accession>A0A074W8V5</accession>
<dbReference type="RefSeq" id="XP_040883380.1">
    <property type="nucleotide sequence ID" value="XM_041024112.1"/>
</dbReference>
<dbReference type="GeneID" id="63917485"/>
<feature type="region of interest" description="Disordered" evidence="1">
    <location>
        <begin position="66"/>
        <end position="117"/>
    </location>
</feature>
<evidence type="ECO:0000313" key="3">
    <source>
        <dbReference type="Proteomes" id="UP000030672"/>
    </source>
</evidence>
<dbReference type="Proteomes" id="UP000030672">
    <property type="component" value="Unassembled WGS sequence"/>
</dbReference>
<sequence length="117" mass="12324">MSASQQPSRPYFHNGQALSAPPATVRIRSFLDNAYVFIGLYVTTFFSSACWYHSLFDPAAAAAASPFNANNQTPGKRPGWGFGGNSSNGGRGGGPPPGGRKVGRVDDVRGPECKSCK</sequence>
<dbReference type="AlphaFoldDB" id="A0A074W8V5"/>
<keyword evidence="3" id="KW-1185">Reference proteome</keyword>
<gene>
    <name evidence="2" type="ORF">M437DRAFT_62569</name>
</gene>